<dbReference type="SUPFAM" id="SSF55729">
    <property type="entry name" value="Acyl-CoA N-acyltransferases (Nat)"/>
    <property type="match status" value="1"/>
</dbReference>
<dbReference type="InterPro" id="IPR000182">
    <property type="entry name" value="GNAT_dom"/>
</dbReference>
<dbReference type="PANTHER" id="PTHR43792:SF1">
    <property type="entry name" value="N-ACETYLTRANSFERASE DOMAIN-CONTAINING PROTEIN"/>
    <property type="match status" value="1"/>
</dbReference>
<dbReference type="RefSeq" id="WP_076112192.1">
    <property type="nucleotide sequence ID" value="NZ_MPTB01000024.1"/>
</dbReference>
<protein>
    <submittedName>
        <fullName evidence="2">GNAT family N-acetyltransferase</fullName>
    </submittedName>
</protein>
<dbReference type="Gene3D" id="3.40.630.30">
    <property type="match status" value="1"/>
</dbReference>
<feature type="domain" description="N-acetyltransferase" evidence="1">
    <location>
        <begin position="12"/>
        <end position="166"/>
    </location>
</feature>
<dbReference type="Pfam" id="PF13302">
    <property type="entry name" value="Acetyltransf_3"/>
    <property type="match status" value="1"/>
</dbReference>
<proteinExistence type="predicted"/>
<evidence type="ECO:0000313" key="2">
    <source>
        <dbReference type="EMBL" id="OMD45658.1"/>
    </source>
</evidence>
<reference evidence="2 3" key="1">
    <citation type="submission" date="2016-10" db="EMBL/GenBank/DDBJ databases">
        <title>Paenibacillus species isolates.</title>
        <authorList>
            <person name="Beno S.M."/>
        </authorList>
    </citation>
    <scope>NUCLEOTIDE SEQUENCE [LARGE SCALE GENOMIC DNA]</scope>
    <source>
        <strain evidence="2 3">FSL H7-0744</strain>
    </source>
</reference>
<dbReference type="PANTHER" id="PTHR43792">
    <property type="entry name" value="GNAT FAMILY, PUTATIVE (AFU_ORTHOLOGUE AFUA_3G00765)-RELATED-RELATED"/>
    <property type="match status" value="1"/>
</dbReference>
<sequence length="190" mass="22390">MEVLETLRLVLRRFRAEDGQDLHEYLSCEEVVEYEPYGVYNEEDSHAEAVRRSTDQAFWAVCLKDSGKVIGNLYFQEQQPQEFQTWEIGYVFNREYQGCGYAAEACRTLLEYGFNTLGIRRVTAHCDPRNTPSWRLLERLKLRREGHFLQTGYFKTDEQGMPKWHDTFAYGVLGKEWLNLNQEKAAEQQV</sequence>
<keyword evidence="3" id="KW-1185">Reference proteome</keyword>
<comment type="caution">
    <text evidence="2">The sequence shown here is derived from an EMBL/GenBank/DDBJ whole genome shotgun (WGS) entry which is preliminary data.</text>
</comment>
<organism evidence="2 3">
    <name type="scientific">Paenibacillus borealis</name>
    <dbReference type="NCBI Taxonomy" id="160799"/>
    <lineage>
        <taxon>Bacteria</taxon>
        <taxon>Bacillati</taxon>
        <taxon>Bacillota</taxon>
        <taxon>Bacilli</taxon>
        <taxon>Bacillales</taxon>
        <taxon>Paenibacillaceae</taxon>
        <taxon>Paenibacillus</taxon>
    </lineage>
</organism>
<dbReference type="EMBL" id="MPTB01000024">
    <property type="protein sequence ID" value="OMD45658.1"/>
    <property type="molecule type" value="Genomic_DNA"/>
</dbReference>
<evidence type="ECO:0000259" key="1">
    <source>
        <dbReference type="PROSITE" id="PS51186"/>
    </source>
</evidence>
<gene>
    <name evidence="2" type="ORF">BSK56_18470</name>
</gene>
<accession>A0ABX3H844</accession>
<name>A0ABX3H844_PAEBO</name>
<dbReference type="PROSITE" id="PS51186">
    <property type="entry name" value="GNAT"/>
    <property type="match status" value="1"/>
</dbReference>
<dbReference type="InterPro" id="IPR016181">
    <property type="entry name" value="Acyl_CoA_acyltransferase"/>
</dbReference>
<evidence type="ECO:0000313" key="3">
    <source>
        <dbReference type="Proteomes" id="UP000187412"/>
    </source>
</evidence>
<dbReference type="Proteomes" id="UP000187412">
    <property type="component" value="Unassembled WGS sequence"/>
</dbReference>
<dbReference type="InterPro" id="IPR051531">
    <property type="entry name" value="N-acetyltransferase"/>
</dbReference>